<gene>
    <name evidence="3" type="ORF">IFJ75_11950</name>
</gene>
<keyword evidence="2" id="KW-0732">Signal</keyword>
<evidence type="ECO:0000256" key="1">
    <source>
        <dbReference type="SAM" id="MobiDB-lite"/>
    </source>
</evidence>
<evidence type="ECO:0000313" key="4">
    <source>
        <dbReference type="Proteomes" id="UP000663918"/>
    </source>
</evidence>
<sequence>MFNRNLFVALGSALLLAAGGVAPAMAQTTTPGATTNGAETTVRGERVLPGRIGGDRSERPQTRNQRGRPAPTQTPEQVKAAATVLAASTNSGCAVADASLRGENAEKQSVYEVTCTTGPGFILIGSAPPSAVDCVILSGQADITRSRDAAADVGLQCAMEPNKDVLRVVAAYAVEAGVHCTVDQGSSVGKSAADNVIYEVGCAGADGYWLEKTPTGWVTTECLKLVSRNAACKYTVPAEQVATVTKWFEGSQAAACAPTEVRYIGSNPNGAFYEAKCAQGDGLIARFDTAMAVQQVYPCAEAQRIGGGCKLTVVPDAAPVAAPAPATQQ</sequence>
<dbReference type="EMBL" id="CP062222">
    <property type="protein sequence ID" value="QTC90003.1"/>
    <property type="molecule type" value="Genomic_DNA"/>
</dbReference>
<dbReference type="AlphaFoldDB" id="A0A975BYF5"/>
<evidence type="ECO:0000313" key="3">
    <source>
        <dbReference type="EMBL" id="QTC90003.1"/>
    </source>
</evidence>
<evidence type="ECO:0000256" key="2">
    <source>
        <dbReference type="SAM" id="SignalP"/>
    </source>
</evidence>
<keyword evidence="4" id="KW-1185">Reference proteome</keyword>
<dbReference type="KEGG" id="bgoe:IFJ75_11950"/>
<feature type="signal peptide" evidence="2">
    <location>
        <begin position="1"/>
        <end position="26"/>
    </location>
</feature>
<feature type="region of interest" description="Disordered" evidence="1">
    <location>
        <begin position="48"/>
        <end position="75"/>
    </location>
</feature>
<proteinExistence type="predicted"/>
<accession>A0A975BYF5</accession>
<protein>
    <submittedName>
        <fullName evidence="3">Uncharacterized protein</fullName>
    </submittedName>
</protein>
<dbReference type="Proteomes" id="UP000663918">
    <property type="component" value="Chromosome"/>
</dbReference>
<name>A0A975BYF5_9CAUL</name>
<feature type="chain" id="PRO_5037816354" evidence="2">
    <location>
        <begin position="27"/>
        <end position="329"/>
    </location>
</feature>
<feature type="compositionally biased region" description="Basic and acidic residues" evidence="1">
    <location>
        <begin position="48"/>
        <end position="61"/>
    </location>
</feature>
<reference evidence="3" key="1">
    <citation type="submission" date="2020-09" db="EMBL/GenBank/DDBJ databases">
        <title>Brevundimonas sp. LVF2 isolated from a puddle in Goettingen, Germany.</title>
        <authorList>
            <person name="Friedrich I."/>
            <person name="Klassen A."/>
            <person name="Hannes N."/>
            <person name="Schneider D."/>
            <person name="Hertel R."/>
            <person name="Daniel R."/>
        </authorList>
    </citation>
    <scope>NUCLEOTIDE SEQUENCE</scope>
    <source>
        <strain evidence="3">LVF2</strain>
    </source>
</reference>
<organism evidence="3 4">
    <name type="scientific">Brevundimonas goettingensis</name>
    <dbReference type="NCBI Taxonomy" id="2774190"/>
    <lineage>
        <taxon>Bacteria</taxon>
        <taxon>Pseudomonadati</taxon>
        <taxon>Pseudomonadota</taxon>
        <taxon>Alphaproteobacteria</taxon>
        <taxon>Caulobacterales</taxon>
        <taxon>Caulobacteraceae</taxon>
        <taxon>Brevundimonas</taxon>
    </lineage>
</organism>
<dbReference type="RefSeq" id="WP_207868418.1">
    <property type="nucleotide sequence ID" value="NZ_CP062222.1"/>
</dbReference>